<dbReference type="Gene3D" id="2.120.10.80">
    <property type="entry name" value="Kelch-type beta propeller"/>
    <property type="match status" value="1"/>
</dbReference>
<feature type="compositionally biased region" description="Polar residues" evidence="1">
    <location>
        <begin position="1159"/>
        <end position="1170"/>
    </location>
</feature>
<keyword evidence="5" id="KW-1185">Reference proteome</keyword>
<feature type="region of interest" description="Disordered" evidence="1">
    <location>
        <begin position="436"/>
        <end position="476"/>
    </location>
</feature>
<protein>
    <submittedName>
        <fullName evidence="4">Uncharacterized protein</fullName>
    </submittedName>
</protein>
<evidence type="ECO:0000256" key="1">
    <source>
        <dbReference type="SAM" id="MobiDB-lite"/>
    </source>
</evidence>
<keyword evidence="2" id="KW-0472">Membrane</keyword>
<evidence type="ECO:0000313" key="5">
    <source>
        <dbReference type="Proteomes" id="UP001175000"/>
    </source>
</evidence>
<dbReference type="EMBL" id="JAULSU010000002">
    <property type="protein sequence ID" value="KAK0627677.1"/>
    <property type="molecule type" value="Genomic_DNA"/>
</dbReference>
<feature type="region of interest" description="Disordered" evidence="1">
    <location>
        <begin position="853"/>
        <end position="930"/>
    </location>
</feature>
<feature type="compositionally biased region" description="Basic and acidic residues" evidence="1">
    <location>
        <begin position="1056"/>
        <end position="1072"/>
    </location>
</feature>
<feature type="region of interest" description="Disordered" evidence="1">
    <location>
        <begin position="967"/>
        <end position="1028"/>
    </location>
</feature>
<gene>
    <name evidence="4" type="ORF">B0T14DRAFT_141429</name>
</gene>
<dbReference type="AlphaFoldDB" id="A0AA39X5G6"/>
<reference evidence="4" key="1">
    <citation type="submission" date="2023-06" db="EMBL/GenBank/DDBJ databases">
        <title>Genome-scale phylogeny and comparative genomics of the fungal order Sordariales.</title>
        <authorList>
            <consortium name="Lawrence Berkeley National Laboratory"/>
            <person name="Hensen N."/>
            <person name="Bonometti L."/>
            <person name="Westerberg I."/>
            <person name="Brannstrom I.O."/>
            <person name="Guillou S."/>
            <person name="Cros-Aarteil S."/>
            <person name="Calhoun S."/>
            <person name="Haridas S."/>
            <person name="Kuo A."/>
            <person name="Mondo S."/>
            <person name="Pangilinan J."/>
            <person name="Riley R."/>
            <person name="Labutti K."/>
            <person name="Andreopoulos B."/>
            <person name="Lipzen A."/>
            <person name="Chen C."/>
            <person name="Yanf M."/>
            <person name="Daum C."/>
            <person name="Ng V."/>
            <person name="Clum A."/>
            <person name="Steindorff A."/>
            <person name="Ohm R."/>
            <person name="Martin F."/>
            <person name="Silar P."/>
            <person name="Natvig D."/>
            <person name="Lalanne C."/>
            <person name="Gautier V."/>
            <person name="Ament-Velasquez S.L."/>
            <person name="Kruys A."/>
            <person name="Hutchinson M.I."/>
            <person name="Powell A.J."/>
            <person name="Barry K."/>
            <person name="Miller A.N."/>
            <person name="Grigoriev I.V."/>
            <person name="Debuchy R."/>
            <person name="Gladieux P."/>
            <person name="Thoren M.H."/>
            <person name="Johannesson H."/>
        </authorList>
    </citation>
    <scope>NUCLEOTIDE SEQUENCE</scope>
    <source>
        <strain evidence="4">CBS 606.72</strain>
    </source>
</reference>
<feature type="compositionally biased region" description="Polar residues" evidence="1">
    <location>
        <begin position="895"/>
        <end position="905"/>
    </location>
</feature>
<proteinExistence type="predicted"/>
<feature type="transmembrane region" description="Helical" evidence="2">
    <location>
        <begin position="480"/>
        <end position="502"/>
    </location>
</feature>
<feature type="compositionally biased region" description="Basic and acidic residues" evidence="1">
    <location>
        <begin position="1099"/>
        <end position="1109"/>
    </location>
</feature>
<feature type="compositionally biased region" description="Low complexity" evidence="1">
    <location>
        <begin position="815"/>
        <end position="825"/>
    </location>
</feature>
<accession>A0AA39X5G6</accession>
<feature type="region of interest" description="Disordered" evidence="1">
    <location>
        <begin position="599"/>
        <end position="707"/>
    </location>
</feature>
<evidence type="ECO:0000256" key="3">
    <source>
        <dbReference type="SAM" id="SignalP"/>
    </source>
</evidence>
<keyword evidence="2" id="KW-1133">Transmembrane helix</keyword>
<feature type="chain" id="PRO_5041210141" evidence="3">
    <location>
        <begin position="39"/>
        <end position="1170"/>
    </location>
</feature>
<dbReference type="InterPro" id="IPR011043">
    <property type="entry name" value="Gal_Oxase/kelch_b-propeller"/>
</dbReference>
<dbReference type="InterPro" id="IPR015915">
    <property type="entry name" value="Kelch-typ_b-propeller"/>
</dbReference>
<name>A0AA39X5G6_9PEZI</name>
<feature type="compositionally biased region" description="Low complexity" evidence="1">
    <location>
        <begin position="450"/>
        <end position="460"/>
    </location>
</feature>
<feature type="compositionally biased region" description="Basic and acidic residues" evidence="1">
    <location>
        <begin position="983"/>
        <end position="1028"/>
    </location>
</feature>
<keyword evidence="3" id="KW-0732">Signal</keyword>
<feature type="region of interest" description="Disordered" evidence="1">
    <location>
        <begin position="747"/>
        <end position="825"/>
    </location>
</feature>
<feature type="region of interest" description="Disordered" evidence="1">
    <location>
        <begin position="1048"/>
        <end position="1170"/>
    </location>
</feature>
<feature type="compositionally biased region" description="Low complexity" evidence="1">
    <location>
        <begin position="1117"/>
        <end position="1133"/>
    </location>
</feature>
<sequence>MLARVGNTFPRRTGGSPSSSLGLTAFLVMAMQASVAAAALPYIPTTVIEGADSAFYIFSPNSRSVDLLEVNFSSTLSASSLKPKTLASDLPFLGSSDRAAFTPTVLDNGILAVFAGDCAIATDAALWTYKPGNSGSAAWTKHSTAPSKTWDYGQGGPYFLGGSLSFSAQLAPVVSDPVLYVYGGMCPLSNGTAGTQSSATYSNRMLKLSPPITGDDATSYTVSYAPTAGPPIAEAGFTFTELAPSISNRSGIVTQQTSHVLLGGHTQQAFINMSTAAIWSLPEETWNFVSISTPPTVGAGKNDLLAKDMSDSVLAAATASSIDSRSGHTAVLSEDGTSLIILGGWVGDTNLAAEPQLAVINIGASFSDWQWTVPAAQPRGLGFYGHGAALLPGNVMMVYGGYEITGSSKLRRRAASQMFFNISALTWADTYANPGTPQRGVIPKPGTPGYPGSPSTPKPGSSGGQNEDQEQSSHNNKLPLGLGLGLGIPFLLVVLGLAFCLYRRRARRRAERDETLRGLSQGMNGAALPFNHRTDSGEMLERDENIFPWNAAAAQDWYTGGHDPYVQGRRSLGYETLRGGNGSKGPGGFVPLPPPMARSRGAARGLYQPSTGFGGGGSGDYGALRQPMKNEIHPIYEDDEEEQDAADVPLSPTRDECDDDDDDPFATPTRSTPTTALFPPPSTSSGSNRGDSPERQGGAGGQSQDAEVQGWVSDVDAADAVLTAKISRHGSTTTTPPRLLTAQSHSYQLHPQSAAGRNVPGRRNSNRSSEPDERTNSNLSDRSTFSFVAGSERNVSVLRPPKHRNTNSHENNRLGTAGSSTSGASFSTAKSTFAALQAEGPSLLAGEDVEDEDYVHIPGSPSKSKPRRSWLGSLKRVFSGGTPSDGSSREDSPTRESLLNESGSSDYEPRLVGMGPNGTMLTRRKQGREDEWDIERAVEQRLVQVMFTVPKERLRVVNAEIEKEEEVVVVSPGEEGDTSSLEGPRERRGAGMRSSERLREVTSGERLRASGSRDMEKRGGEDWLGGDERLSRELEGLLGIGDEKFGESLRLGGDLGEQRVVGDQKWSEKHDETDDESLGRNGHAAQEKAEEAAASLLHLRPEAAERERAAQPGLSPSASLRTSSMTTTTLHTAEAVRLERPRTRVLEMVESIESKSSRESTPSGSPTRGK</sequence>
<feature type="signal peptide" evidence="3">
    <location>
        <begin position="1"/>
        <end position="38"/>
    </location>
</feature>
<organism evidence="4 5">
    <name type="scientific">Immersiella caudata</name>
    <dbReference type="NCBI Taxonomy" id="314043"/>
    <lineage>
        <taxon>Eukaryota</taxon>
        <taxon>Fungi</taxon>
        <taxon>Dikarya</taxon>
        <taxon>Ascomycota</taxon>
        <taxon>Pezizomycotina</taxon>
        <taxon>Sordariomycetes</taxon>
        <taxon>Sordariomycetidae</taxon>
        <taxon>Sordariales</taxon>
        <taxon>Lasiosphaeriaceae</taxon>
        <taxon>Immersiella</taxon>
    </lineage>
</organism>
<comment type="caution">
    <text evidence="4">The sequence shown here is derived from an EMBL/GenBank/DDBJ whole genome shotgun (WGS) entry which is preliminary data.</text>
</comment>
<evidence type="ECO:0000256" key="2">
    <source>
        <dbReference type="SAM" id="Phobius"/>
    </source>
</evidence>
<keyword evidence="2" id="KW-0812">Transmembrane</keyword>
<feature type="compositionally biased region" description="Basic and acidic residues" evidence="1">
    <location>
        <begin position="1134"/>
        <end position="1158"/>
    </location>
</feature>
<evidence type="ECO:0000313" key="4">
    <source>
        <dbReference type="EMBL" id="KAK0627677.1"/>
    </source>
</evidence>
<dbReference type="Proteomes" id="UP001175000">
    <property type="component" value="Unassembled WGS sequence"/>
</dbReference>
<dbReference type="SUPFAM" id="SSF50965">
    <property type="entry name" value="Galactose oxidase, central domain"/>
    <property type="match status" value="1"/>
</dbReference>
<feature type="compositionally biased region" description="Polar residues" evidence="1">
    <location>
        <begin position="776"/>
        <end position="786"/>
    </location>
</feature>